<feature type="region of interest" description="Disordered" evidence="1">
    <location>
        <begin position="45"/>
        <end position="107"/>
    </location>
</feature>
<sequence length="151" mass="15196">MKVHFFASMAAALFAAGCSSTPEIPSTESFITDITELGHRRFTYKATIGSGPGDRGKQPSGGGKGPGGGGKGPGGGGKGPGGGGKGPGGGGEPSGASGPGRNSGDIKKLAKQRMELLLAESSFCPNGWFLIEQTFDQNRAEIIGECRALQL</sequence>
<feature type="compositionally biased region" description="Gly residues" evidence="1">
    <location>
        <begin position="59"/>
        <end position="93"/>
    </location>
</feature>
<dbReference type="AlphaFoldDB" id="A0A9X2J6J7"/>
<name>A0A9X2J6J7_9GAMM</name>
<feature type="signal peptide" evidence="2">
    <location>
        <begin position="1"/>
        <end position="15"/>
    </location>
</feature>
<protein>
    <submittedName>
        <fullName evidence="3">Uncharacterized protein</fullName>
    </submittedName>
</protein>
<proteinExistence type="predicted"/>
<evidence type="ECO:0000256" key="2">
    <source>
        <dbReference type="SAM" id="SignalP"/>
    </source>
</evidence>
<comment type="caution">
    <text evidence="3">The sequence shown here is derived from an EMBL/GenBank/DDBJ whole genome shotgun (WGS) entry which is preliminary data.</text>
</comment>
<gene>
    <name evidence="3" type="ORF">MO867_04300</name>
</gene>
<dbReference type="Proteomes" id="UP001139028">
    <property type="component" value="Unassembled WGS sequence"/>
</dbReference>
<keyword evidence="4" id="KW-1185">Reference proteome</keyword>
<dbReference type="PROSITE" id="PS51257">
    <property type="entry name" value="PROKAR_LIPOPROTEIN"/>
    <property type="match status" value="1"/>
</dbReference>
<organism evidence="3 4">
    <name type="scientific">Microbulbifer okhotskensis</name>
    <dbReference type="NCBI Taxonomy" id="2926617"/>
    <lineage>
        <taxon>Bacteria</taxon>
        <taxon>Pseudomonadati</taxon>
        <taxon>Pseudomonadota</taxon>
        <taxon>Gammaproteobacteria</taxon>
        <taxon>Cellvibrionales</taxon>
        <taxon>Microbulbiferaceae</taxon>
        <taxon>Microbulbifer</taxon>
    </lineage>
</organism>
<dbReference type="EMBL" id="JALBWM010000011">
    <property type="protein sequence ID" value="MCO1333556.1"/>
    <property type="molecule type" value="Genomic_DNA"/>
</dbReference>
<evidence type="ECO:0000313" key="4">
    <source>
        <dbReference type="Proteomes" id="UP001139028"/>
    </source>
</evidence>
<keyword evidence="2" id="KW-0732">Signal</keyword>
<evidence type="ECO:0000256" key="1">
    <source>
        <dbReference type="SAM" id="MobiDB-lite"/>
    </source>
</evidence>
<dbReference type="RefSeq" id="WP_252464949.1">
    <property type="nucleotide sequence ID" value="NZ_JALBWM010000011.1"/>
</dbReference>
<feature type="chain" id="PRO_5040876362" evidence="2">
    <location>
        <begin position="16"/>
        <end position="151"/>
    </location>
</feature>
<accession>A0A9X2J6J7</accession>
<reference evidence="3" key="1">
    <citation type="journal article" date="2022" name="Arch. Microbiol.">
        <title>Microbulbifer okhotskensis sp. nov., isolated from a deep bottom sediment of the Okhotsk Sea.</title>
        <authorList>
            <person name="Romanenko L."/>
            <person name="Kurilenko V."/>
            <person name="Otstavnykh N."/>
            <person name="Velansky P."/>
            <person name="Isaeva M."/>
            <person name="Mikhailov V."/>
        </authorList>
    </citation>
    <scope>NUCLEOTIDE SEQUENCE</scope>
    <source>
        <strain evidence="3">OS29</strain>
    </source>
</reference>
<evidence type="ECO:0000313" key="3">
    <source>
        <dbReference type="EMBL" id="MCO1333556.1"/>
    </source>
</evidence>